<evidence type="ECO:0000259" key="1">
    <source>
        <dbReference type="Pfam" id="PF00535"/>
    </source>
</evidence>
<dbReference type="CDD" id="cd00761">
    <property type="entry name" value="Glyco_tranf_GTA_type"/>
    <property type="match status" value="1"/>
</dbReference>
<dbReference type="Gene3D" id="3.90.550.10">
    <property type="entry name" value="Spore Coat Polysaccharide Biosynthesis Protein SpsA, Chain A"/>
    <property type="match status" value="1"/>
</dbReference>
<gene>
    <name evidence="2" type="ORF">UFOVP1655_186</name>
</gene>
<protein>
    <submittedName>
        <fullName evidence="2">Glyco_tranf_GTA_type domain containing protein</fullName>
    </submittedName>
</protein>
<accession>A0A6J5T4H5</accession>
<feature type="domain" description="Glycosyltransferase 2-like" evidence="1">
    <location>
        <begin position="4"/>
        <end position="129"/>
    </location>
</feature>
<dbReference type="InterPro" id="IPR029044">
    <property type="entry name" value="Nucleotide-diphossugar_trans"/>
</dbReference>
<sequence>MSATVIIPTTGVPELRTAIESVLNQTIDTQCYVVCDGLQYKGRTSAIVSEYLGNKNLKVCYLNDNVGANGFYGHRIYAAFTHLINTDYVLYLDQDNLFVNNHVKSCIDTIEQNNLDWCYSLRMIYDKNGKYLCNDDCESLGKWPTFQGSHHIDTNCYCIKTSIAIHIASVWHGGWGQDRVFLSTLAQNFTKFDCNGEYTVGYRLDGNAGSVTKEFFEHGNEIMSEKYSGVFPWVKEV</sequence>
<evidence type="ECO:0000313" key="2">
    <source>
        <dbReference type="EMBL" id="CAB4222695.1"/>
    </source>
</evidence>
<name>A0A6J5T4H5_9CAUD</name>
<dbReference type="EMBL" id="LR797523">
    <property type="protein sequence ID" value="CAB4222695.1"/>
    <property type="molecule type" value="Genomic_DNA"/>
</dbReference>
<proteinExistence type="predicted"/>
<dbReference type="SUPFAM" id="SSF53448">
    <property type="entry name" value="Nucleotide-diphospho-sugar transferases"/>
    <property type="match status" value="1"/>
</dbReference>
<dbReference type="InterPro" id="IPR001173">
    <property type="entry name" value="Glyco_trans_2-like"/>
</dbReference>
<organism evidence="2">
    <name type="scientific">uncultured Caudovirales phage</name>
    <dbReference type="NCBI Taxonomy" id="2100421"/>
    <lineage>
        <taxon>Viruses</taxon>
        <taxon>Duplodnaviria</taxon>
        <taxon>Heunggongvirae</taxon>
        <taxon>Uroviricota</taxon>
        <taxon>Caudoviricetes</taxon>
        <taxon>Peduoviridae</taxon>
        <taxon>Maltschvirus</taxon>
        <taxon>Maltschvirus maltsch</taxon>
    </lineage>
</organism>
<reference evidence="2" key="1">
    <citation type="submission" date="2020-05" db="EMBL/GenBank/DDBJ databases">
        <authorList>
            <person name="Chiriac C."/>
            <person name="Salcher M."/>
            <person name="Ghai R."/>
            <person name="Kavagutti S V."/>
        </authorList>
    </citation>
    <scope>NUCLEOTIDE SEQUENCE</scope>
</reference>
<dbReference type="Pfam" id="PF00535">
    <property type="entry name" value="Glycos_transf_2"/>
    <property type="match status" value="1"/>
</dbReference>